<keyword evidence="6 12" id="KW-0472">Membrane</keyword>
<keyword evidence="9 12" id="KW-0456">Lyase</keyword>
<evidence type="ECO:0000256" key="10">
    <source>
        <dbReference type="ARBA" id="ARBA00023264"/>
    </source>
</evidence>
<comment type="pathway">
    <text evidence="1">Lipid metabolism.</text>
</comment>
<evidence type="ECO:0000256" key="7">
    <source>
        <dbReference type="ARBA" id="ARBA00023145"/>
    </source>
</evidence>
<comment type="subcellular location">
    <subcellularLocation>
        <location evidence="12">Cell membrane</location>
        <topology evidence="12">Peripheral membrane protein</topology>
    </subcellularLocation>
</comment>
<evidence type="ECO:0000256" key="11">
    <source>
        <dbReference type="ARBA" id="ARBA00023317"/>
    </source>
</evidence>
<keyword evidence="7 12" id="KW-0865">Zymogen</keyword>
<accession>A0A1N7P900</accession>
<feature type="site" description="Cleavage (non-hydrolytic); by autocatalysis" evidence="12">
    <location>
        <begin position="251"/>
        <end position="252"/>
    </location>
</feature>
<dbReference type="InterPro" id="IPR033177">
    <property type="entry name" value="PSD-B"/>
</dbReference>
<comment type="subunit">
    <text evidence="12">Heterodimer of a large membrane-associated beta subunit and a small pyruvoyl-containing alpha subunit.</text>
</comment>
<dbReference type="Pfam" id="PF02666">
    <property type="entry name" value="PS_Dcarbxylase"/>
    <property type="match status" value="1"/>
</dbReference>
<keyword evidence="3 12" id="KW-0444">Lipid biosynthesis</keyword>
<dbReference type="GO" id="GO:0004609">
    <property type="term" value="F:phosphatidylserine decarboxylase activity"/>
    <property type="evidence" value="ECO:0007669"/>
    <property type="project" value="UniProtKB-UniRule"/>
</dbReference>
<dbReference type="PANTHER" id="PTHR10067:SF6">
    <property type="entry name" value="PHOSPHATIDYLSERINE DECARBOXYLASE PROENZYME, MITOCHONDRIAL"/>
    <property type="match status" value="1"/>
</dbReference>
<dbReference type="EC" id="4.1.1.65" evidence="12"/>
<dbReference type="EMBL" id="FTOE01000013">
    <property type="protein sequence ID" value="SIT07007.1"/>
    <property type="molecule type" value="Genomic_DNA"/>
</dbReference>
<dbReference type="InterPro" id="IPR003817">
    <property type="entry name" value="PS_Dcarbxylase"/>
</dbReference>
<evidence type="ECO:0000256" key="1">
    <source>
        <dbReference type="ARBA" id="ARBA00005189"/>
    </source>
</evidence>
<evidence type="ECO:0000256" key="4">
    <source>
        <dbReference type="ARBA" id="ARBA00022793"/>
    </source>
</evidence>
<dbReference type="AlphaFoldDB" id="A0A1N7P900"/>
<evidence type="ECO:0000256" key="9">
    <source>
        <dbReference type="ARBA" id="ARBA00023239"/>
    </source>
</evidence>
<dbReference type="PANTHER" id="PTHR10067">
    <property type="entry name" value="PHOSPHATIDYLSERINE DECARBOXYLASE"/>
    <property type="match status" value="1"/>
</dbReference>
<keyword evidence="11 12" id="KW-0670">Pyruvate</keyword>
<feature type="chain" id="PRO_5023347923" description="Phosphatidylserine decarboxylase alpha chain" evidence="12">
    <location>
        <begin position="252"/>
        <end position="289"/>
    </location>
</feature>
<evidence type="ECO:0000256" key="8">
    <source>
        <dbReference type="ARBA" id="ARBA00023209"/>
    </source>
</evidence>
<name>A0A1N7P900_9GAMM</name>
<reference evidence="14" key="1">
    <citation type="submission" date="2017-01" db="EMBL/GenBank/DDBJ databases">
        <authorList>
            <person name="Varghese N."/>
            <person name="Submissions S."/>
        </authorList>
    </citation>
    <scope>NUCLEOTIDE SEQUENCE [LARGE SCALE GENOMIC DNA]</scope>
    <source>
        <strain evidence="14">DSM 22306</strain>
    </source>
</reference>
<dbReference type="UniPathway" id="UPA00558">
    <property type="reaction ID" value="UER00616"/>
</dbReference>
<keyword evidence="2 12" id="KW-1003">Cell membrane</keyword>
<dbReference type="HAMAP" id="MF_00662">
    <property type="entry name" value="PS_decarb_PSD_B_type1"/>
    <property type="match status" value="1"/>
</dbReference>
<evidence type="ECO:0000256" key="6">
    <source>
        <dbReference type="ARBA" id="ARBA00023136"/>
    </source>
</evidence>
<evidence type="ECO:0000256" key="12">
    <source>
        <dbReference type="HAMAP-Rule" id="MF_00662"/>
    </source>
</evidence>
<comment type="similarity">
    <text evidence="12">Belongs to the phosphatidylserine decarboxylase family. PSD-B subfamily. Prokaryotic type I sub-subfamily.</text>
</comment>
<keyword evidence="8 12" id="KW-0594">Phospholipid biosynthesis</keyword>
<comment type="catalytic activity">
    <reaction evidence="12">
        <text>a 1,2-diacyl-sn-glycero-3-phospho-L-serine + H(+) = a 1,2-diacyl-sn-glycero-3-phosphoethanolamine + CO2</text>
        <dbReference type="Rhea" id="RHEA:20828"/>
        <dbReference type="ChEBI" id="CHEBI:15378"/>
        <dbReference type="ChEBI" id="CHEBI:16526"/>
        <dbReference type="ChEBI" id="CHEBI:57262"/>
        <dbReference type="ChEBI" id="CHEBI:64612"/>
        <dbReference type="EC" id="4.1.1.65"/>
    </reaction>
</comment>
<dbReference type="RefSeq" id="WP_054341396.1">
    <property type="nucleotide sequence ID" value="NZ_FTOE01000013.1"/>
</dbReference>
<feature type="active site" description="Charge relay system; for autoendoproteolytic cleavage activity" evidence="12">
    <location>
        <position position="147"/>
    </location>
</feature>
<dbReference type="Proteomes" id="UP000185999">
    <property type="component" value="Unassembled WGS sequence"/>
</dbReference>
<evidence type="ECO:0000256" key="5">
    <source>
        <dbReference type="ARBA" id="ARBA00023098"/>
    </source>
</evidence>
<organism evidence="13 14">
    <name type="scientific">Neptunomonas antarctica</name>
    <dbReference type="NCBI Taxonomy" id="619304"/>
    <lineage>
        <taxon>Bacteria</taxon>
        <taxon>Pseudomonadati</taxon>
        <taxon>Pseudomonadota</taxon>
        <taxon>Gammaproteobacteria</taxon>
        <taxon>Oceanospirillales</taxon>
        <taxon>Oceanospirillaceae</taxon>
        <taxon>Neptunomonas</taxon>
    </lineage>
</organism>
<keyword evidence="14" id="KW-1185">Reference proteome</keyword>
<comment type="function">
    <text evidence="12">Catalyzes the formation of phosphatidylethanolamine (PtdEtn) from phosphatidylserine (PtdSer).</text>
</comment>
<keyword evidence="5 12" id="KW-0443">Lipid metabolism</keyword>
<evidence type="ECO:0000313" key="14">
    <source>
        <dbReference type="Proteomes" id="UP000185999"/>
    </source>
</evidence>
<keyword evidence="4 12" id="KW-0210">Decarboxylase</keyword>
<evidence type="ECO:0000256" key="2">
    <source>
        <dbReference type="ARBA" id="ARBA00022475"/>
    </source>
</evidence>
<evidence type="ECO:0000256" key="3">
    <source>
        <dbReference type="ARBA" id="ARBA00022516"/>
    </source>
</evidence>
<feature type="modified residue" description="Pyruvic acid (Ser); by autocatalysis" evidence="12">
    <location>
        <position position="252"/>
    </location>
</feature>
<comment type="pathway">
    <text evidence="12">Phospholipid metabolism; phosphatidylethanolamine biosynthesis; phosphatidylethanolamine from CDP-diacylglycerol: step 2/2.</text>
</comment>
<dbReference type="GO" id="GO:0006646">
    <property type="term" value="P:phosphatidylethanolamine biosynthetic process"/>
    <property type="evidence" value="ECO:0007669"/>
    <property type="project" value="UniProtKB-UniRule"/>
</dbReference>
<dbReference type="NCBIfam" id="TIGR00163">
    <property type="entry name" value="PS_decarb"/>
    <property type="match status" value="1"/>
</dbReference>
<dbReference type="STRING" id="619304.SAMN05421760_11342"/>
<sequence length="289" mass="32131">MKQKLFILFQHLVPQHLLSRLVGRLADCTNPWVKNRFISWFAKQYQVNMSEALIEEPTAYASFNAFFTRELKPGIREINQNSDAIVSPADGAISQIGAIEHGRIFQAKGRGYGLTTLLGGFDELATPFKNGFFATIYLSPKDYHRVHMPIKGTLRETVYVPGDLFSVNQTTAKNVDQLFARNERLVAIFDTEAGPMAMVLVGAMIVAGIETVWDGQVSPVIKRPVRTPFTPKTMAPVTLEKGEEMGRFKLGSTVILLFGPDAIEWIETLKAESPVALGKKMGDKLATQR</sequence>
<feature type="active site" description="Schiff-base intermediate with substrate; via pyruvic acid; for decarboxylase activity" evidence="12">
    <location>
        <position position="252"/>
    </location>
</feature>
<proteinExistence type="inferred from homology"/>
<gene>
    <name evidence="12" type="primary">psd</name>
    <name evidence="13" type="ORF">SAMN05421760_11342</name>
</gene>
<dbReference type="InterPro" id="IPR033178">
    <property type="entry name" value="PSD_type1_pro"/>
</dbReference>
<comment type="cofactor">
    <cofactor evidence="12">
        <name>pyruvate</name>
        <dbReference type="ChEBI" id="CHEBI:15361"/>
    </cofactor>
    <text evidence="12">Binds 1 pyruvoyl group covalently per subunit.</text>
</comment>
<dbReference type="OrthoDB" id="9802030at2"/>
<feature type="active site" description="Charge relay system; for autoendoproteolytic cleavage activity" evidence="12">
    <location>
        <position position="252"/>
    </location>
</feature>
<dbReference type="GO" id="GO:0005886">
    <property type="term" value="C:plasma membrane"/>
    <property type="evidence" value="ECO:0007669"/>
    <property type="project" value="UniProtKB-SubCell"/>
</dbReference>
<feature type="chain" id="PRO_5023347922" description="Phosphatidylserine decarboxylase beta chain" evidence="12">
    <location>
        <begin position="1"/>
        <end position="251"/>
    </location>
</feature>
<evidence type="ECO:0000313" key="13">
    <source>
        <dbReference type="EMBL" id="SIT07007.1"/>
    </source>
</evidence>
<keyword evidence="10 12" id="KW-1208">Phospholipid metabolism</keyword>
<comment type="PTM">
    <text evidence="12">Is synthesized initially as an inactive proenzyme. Formation of the active enzyme involves a self-maturation process in which the active site pyruvoyl group is generated from an internal serine residue via an autocatalytic post-translational modification. Two non-identical subunits are generated from the proenzyme in this reaction, and the pyruvate is formed at the N-terminus of the alpha chain, which is derived from the carboxyl end of the proenzyme. The autoendoproteolytic cleavage occurs by a canonical serine protease mechanism, in which the side chain hydroxyl group of the serine supplies its oxygen atom to form the C-terminus of the beta chain, while the remainder of the serine residue undergoes an oxidative deamination to produce ammonia and the pyruvoyl prosthetic group on the alpha chain. During this reaction, the Ser that is part of the protease active site of the proenzyme becomes the pyruvoyl prosthetic group, which constitutes an essential element of the active site of the mature decarboxylase.</text>
</comment>
<protein>
    <recommendedName>
        <fullName evidence="12">Phosphatidylserine decarboxylase proenzyme</fullName>
        <ecNumber evidence="12">4.1.1.65</ecNumber>
    </recommendedName>
    <component>
        <recommendedName>
            <fullName evidence="12">Phosphatidylserine decarboxylase alpha chain</fullName>
        </recommendedName>
    </component>
    <component>
        <recommendedName>
            <fullName evidence="12">Phosphatidylserine decarboxylase beta chain</fullName>
        </recommendedName>
    </component>
</protein>
<feature type="active site" description="Charge relay system; for autoendoproteolytic cleavage activity" evidence="12">
    <location>
        <position position="90"/>
    </location>
</feature>